<evidence type="ECO:0000256" key="5">
    <source>
        <dbReference type="SAM" id="SignalP"/>
    </source>
</evidence>
<evidence type="ECO:0000256" key="4">
    <source>
        <dbReference type="ARBA" id="ARBA00022927"/>
    </source>
</evidence>
<feature type="signal peptide" evidence="5">
    <location>
        <begin position="1"/>
        <end position="23"/>
    </location>
</feature>
<dbReference type="GO" id="GO:0015031">
    <property type="term" value="P:protein transport"/>
    <property type="evidence" value="ECO:0007669"/>
    <property type="project" value="UniProtKB-KW"/>
</dbReference>
<evidence type="ECO:0000313" key="7">
    <source>
        <dbReference type="Proteomes" id="UP000182692"/>
    </source>
</evidence>
<dbReference type="Gene3D" id="2.50.20.10">
    <property type="entry name" value="Lipoprotein localisation LolA/LolB/LppX"/>
    <property type="match status" value="1"/>
</dbReference>
<evidence type="ECO:0000256" key="2">
    <source>
        <dbReference type="ARBA" id="ARBA00022448"/>
    </source>
</evidence>
<dbReference type="Proteomes" id="UP000182692">
    <property type="component" value="Unassembled WGS sequence"/>
</dbReference>
<dbReference type="InterPro" id="IPR029046">
    <property type="entry name" value="LolA/LolB/LppX"/>
</dbReference>
<dbReference type="SUPFAM" id="SSF89392">
    <property type="entry name" value="Prokaryotic lipoproteins and lipoprotein localization factors"/>
    <property type="match status" value="1"/>
</dbReference>
<proteinExistence type="predicted"/>
<dbReference type="RefSeq" id="WP_017011814.1">
    <property type="nucleotide sequence ID" value="NZ_FOWR01000034.1"/>
</dbReference>
<keyword evidence="4" id="KW-0653">Protein transport</keyword>
<accession>A0A1I5UX02</accession>
<dbReference type="Pfam" id="PF03548">
    <property type="entry name" value="LolA"/>
    <property type="match status" value="1"/>
</dbReference>
<dbReference type="STRING" id="1121869.SAMN03084138_03758"/>
<keyword evidence="3 5" id="KW-0732">Signal</keyword>
<dbReference type="GeneID" id="35873976"/>
<comment type="subunit">
    <text evidence="1">Monomer.</text>
</comment>
<dbReference type="OrthoDB" id="5700849at2"/>
<dbReference type="AlphaFoldDB" id="A0A1I5UX02"/>
<keyword evidence="6" id="KW-0449">Lipoprotein</keyword>
<name>A0A1I5UX02_9GAMM</name>
<evidence type="ECO:0000256" key="3">
    <source>
        <dbReference type="ARBA" id="ARBA00022729"/>
    </source>
</evidence>
<keyword evidence="2" id="KW-0813">Transport</keyword>
<organism evidence="6 7">
    <name type="scientific">Enterovibrio norvegicus DSM 15893</name>
    <dbReference type="NCBI Taxonomy" id="1121869"/>
    <lineage>
        <taxon>Bacteria</taxon>
        <taxon>Pseudomonadati</taxon>
        <taxon>Pseudomonadota</taxon>
        <taxon>Gammaproteobacteria</taxon>
        <taxon>Vibrionales</taxon>
        <taxon>Vibrionaceae</taxon>
        <taxon>Enterovibrio</taxon>
    </lineage>
</organism>
<reference evidence="6 7" key="1">
    <citation type="submission" date="2016-10" db="EMBL/GenBank/DDBJ databases">
        <authorList>
            <person name="de Groot N.N."/>
        </authorList>
    </citation>
    <scope>NUCLEOTIDE SEQUENCE [LARGE SCALE GENOMIC DNA]</scope>
    <source>
        <strain evidence="6 7">DSM 15893</strain>
    </source>
</reference>
<evidence type="ECO:0000256" key="1">
    <source>
        <dbReference type="ARBA" id="ARBA00011245"/>
    </source>
</evidence>
<evidence type="ECO:0000313" key="6">
    <source>
        <dbReference type="EMBL" id="SFP99732.1"/>
    </source>
</evidence>
<protein>
    <submittedName>
        <fullName evidence="6">Outer membrane lipoprotein-sorting protein</fullName>
    </submittedName>
</protein>
<dbReference type="InterPro" id="IPR004564">
    <property type="entry name" value="OM_lipoprot_carrier_LolA-like"/>
</dbReference>
<dbReference type="CDD" id="cd16325">
    <property type="entry name" value="LolA"/>
    <property type="match status" value="1"/>
</dbReference>
<gene>
    <name evidence="6" type="ORF">SAMN03084138_03758</name>
</gene>
<dbReference type="EMBL" id="FOWR01000034">
    <property type="protein sequence ID" value="SFP99732.1"/>
    <property type="molecule type" value="Genomic_DNA"/>
</dbReference>
<feature type="chain" id="PRO_5010158870" evidence="5">
    <location>
        <begin position="24"/>
        <end position="205"/>
    </location>
</feature>
<sequence length="205" mass="23061">MLNKCRRLFSALLLFVCVFPAHALTLSDLQTRLSAHDITRGDFTQTRHLAMLDMPLVSQGAFLLSQTDGLLWQQATPFPLSLVLTGKTLTQRIPGQADNIVNADDNPMVFYFSRLFLSLFQGDTDALAAQFDLQLTGTTEKWHLVLTPKQPPLSQVFKEITLQGTEHIDMLTLHEVRGDHSEIRFTNVTFTPTNLTEEELGEFAD</sequence>